<dbReference type="PANTHER" id="PTHR22576:SF37">
    <property type="entry name" value="MUCOSA-ASSOCIATED LYMPHOID TISSUE LYMPHOMA TRANSLOCATION PROTEIN 1"/>
    <property type="match status" value="1"/>
</dbReference>
<evidence type="ECO:0000259" key="1">
    <source>
        <dbReference type="PROSITE" id="PS50208"/>
    </source>
</evidence>
<keyword evidence="3" id="KW-1185">Reference proteome</keyword>
<dbReference type="Gene3D" id="3.40.50.1460">
    <property type="match status" value="1"/>
</dbReference>
<dbReference type="EMBL" id="JBEWLY010000014">
    <property type="protein sequence ID" value="MET1755764.1"/>
    <property type="molecule type" value="Genomic_DNA"/>
</dbReference>
<dbReference type="InterPro" id="IPR029030">
    <property type="entry name" value="Caspase-like_dom_sf"/>
</dbReference>
<comment type="caution">
    <text evidence="2">The sequence shown here is derived from an EMBL/GenBank/DDBJ whole genome shotgun (WGS) entry which is preliminary data.</text>
</comment>
<dbReference type="SUPFAM" id="SSF52129">
    <property type="entry name" value="Caspase-like"/>
    <property type="match status" value="1"/>
</dbReference>
<feature type="domain" description="Caspase family p20" evidence="1">
    <location>
        <begin position="3"/>
        <end position="133"/>
    </location>
</feature>
<protein>
    <submittedName>
        <fullName evidence="2">Caspase family protein</fullName>
    </submittedName>
</protein>
<dbReference type="InterPro" id="IPR001309">
    <property type="entry name" value="Pept_C14_p20"/>
</dbReference>
<gene>
    <name evidence="2" type="ORF">ABVV53_09880</name>
</gene>
<dbReference type="RefSeq" id="WP_353984255.1">
    <property type="nucleotide sequence ID" value="NZ_JBEWLY010000014.1"/>
</dbReference>
<accession>A0ABV2D283</accession>
<name>A0ABV2D283_9SPHN</name>
<dbReference type="PROSITE" id="PS50208">
    <property type="entry name" value="CASPASE_P20"/>
    <property type="match status" value="1"/>
</dbReference>
<dbReference type="Pfam" id="PF00656">
    <property type="entry name" value="Peptidase_C14"/>
    <property type="match status" value="1"/>
</dbReference>
<organism evidence="2 3">
    <name type="scientific">Novosphingobium kalidii</name>
    <dbReference type="NCBI Taxonomy" id="3230299"/>
    <lineage>
        <taxon>Bacteria</taxon>
        <taxon>Pseudomonadati</taxon>
        <taxon>Pseudomonadota</taxon>
        <taxon>Alphaproteobacteria</taxon>
        <taxon>Sphingomonadales</taxon>
        <taxon>Sphingomonadaceae</taxon>
        <taxon>Novosphingobium</taxon>
    </lineage>
</organism>
<dbReference type="InterPro" id="IPR052039">
    <property type="entry name" value="Caspase-related_regulators"/>
</dbReference>
<dbReference type="InterPro" id="IPR011600">
    <property type="entry name" value="Pept_C14_caspase"/>
</dbReference>
<dbReference type="PANTHER" id="PTHR22576">
    <property type="entry name" value="MUCOSA ASSOCIATED LYMPHOID TISSUE LYMPHOMA TRANSLOCATION PROTEIN 1/PARACASPASE"/>
    <property type="match status" value="1"/>
</dbReference>
<evidence type="ECO:0000313" key="3">
    <source>
        <dbReference type="Proteomes" id="UP001548713"/>
    </source>
</evidence>
<sequence>MSRSLAALVIGNSKYKKAGKLKNPANDATDMAAVLTACGFSVTSVVDGTHKQMDKALGDFKAALKGHDVGLFFFAGHGVQIGGENFLAAIDVKTADETEAKHSSLALNKVIDTMEAADTKTNIIILDACRNNPWARAWRGGEERGLAPVYAPRGTLIAYATSPGQLAGDGKGRNGAYTAALLEHMATPDVTVEAMFKRVRNTLSATTAQKQISWEHTSLAGEFYFNLSVAARITDYGAAALGDDLFELDTSKKSHKIIASLKTLTWPRQNPAIDEITPALIAKVAADTLFVLGRNIYQSAAGNANSAIAYINDFTAKTTGTDKNDRKALLDGMLFEIFFDKTGTLRDQPKFRRFNEVFDLQRFAACKPSFDFIAACLLPYAGRYYAIPGKGHKVIADVRLGEKEKDAVLEVFVAGQQVLRRDSDDLPAWDDDEDKIYYRQRSKAQFKAWLEEELIVPARLLKIGYSRDVASGETLRVPMGWTCRLPA</sequence>
<dbReference type="Proteomes" id="UP001548713">
    <property type="component" value="Unassembled WGS sequence"/>
</dbReference>
<evidence type="ECO:0000313" key="2">
    <source>
        <dbReference type="EMBL" id="MET1755764.1"/>
    </source>
</evidence>
<reference evidence="2 3" key="1">
    <citation type="submission" date="2024-07" db="EMBL/GenBank/DDBJ databases">
        <title>Novosphingobium kalidii RD2P27.</title>
        <authorList>
            <person name="Sun J.-Q."/>
        </authorList>
    </citation>
    <scope>NUCLEOTIDE SEQUENCE [LARGE SCALE GENOMIC DNA]</scope>
    <source>
        <strain evidence="2 3">RD2P27</strain>
    </source>
</reference>
<proteinExistence type="predicted"/>